<dbReference type="GO" id="GO:0003677">
    <property type="term" value="F:DNA binding"/>
    <property type="evidence" value="ECO:0007669"/>
    <property type="project" value="InterPro"/>
</dbReference>
<dbReference type="InterPro" id="IPR041657">
    <property type="entry name" value="HTH_17"/>
</dbReference>
<evidence type="ECO:0000313" key="3">
    <source>
        <dbReference type="EMBL" id="EMF53148.1"/>
    </source>
</evidence>
<dbReference type="Pfam" id="PF12728">
    <property type="entry name" value="HTH_17"/>
    <property type="match status" value="1"/>
</dbReference>
<proteinExistence type="predicted"/>
<feature type="domain" description="Helix-turn-helix" evidence="2">
    <location>
        <begin position="27"/>
        <end position="76"/>
    </location>
</feature>
<organism evidence="3 4">
    <name type="scientific">Streptomyces bottropensis ATCC 25435</name>
    <dbReference type="NCBI Taxonomy" id="1054862"/>
    <lineage>
        <taxon>Bacteria</taxon>
        <taxon>Bacillati</taxon>
        <taxon>Actinomycetota</taxon>
        <taxon>Actinomycetes</taxon>
        <taxon>Kitasatosporales</taxon>
        <taxon>Streptomycetaceae</taxon>
        <taxon>Streptomyces</taxon>
    </lineage>
</organism>
<sequence>MRKPSSRLHVPPPSTYKENSTVRDDELLTVVEVMARLRLGRSKVYDLIRTRRLPSVTIGRCRRIPASALGAFIDGQMERAA</sequence>
<dbReference type="EMBL" id="KB405093">
    <property type="protein sequence ID" value="EMF53148.1"/>
    <property type="molecule type" value="Genomic_DNA"/>
</dbReference>
<name>M3EVJ5_9ACTN</name>
<evidence type="ECO:0000256" key="1">
    <source>
        <dbReference type="SAM" id="MobiDB-lite"/>
    </source>
</evidence>
<dbReference type="InterPro" id="IPR010093">
    <property type="entry name" value="SinI_DNA-bd"/>
</dbReference>
<feature type="region of interest" description="Disordered" evidence="1">
    <location>
        <begin position="1"/>
        <end position="21"/>
    </location>
</feature>
<dbReference type="Proteomes" id="UP000030760">
    <property type="component" value="Unassembled WGS sequence"/>
</dbReference>
<evidence type="ECO:0000259" key="2">
    <source>
        <dbReference type="Pfam" id="PF12728"/>
    </source>
</evidence>
<gene>
    <name evidence="3" type="ORF">SBD_5460</name>
</gene>
<protein>
    <submittedName>
        <fullName evidence="3">Excisionase</fullName>
    </submittedName>
</protein>
<dbReference type="NCBIfam" id="TIGR01764">
    <property type="entry name" value="excise"/>
    <property type="match status" value="1"/>
</dbReference>
<dbReference type="AlphaFoldDB" id="M3EVJ5"/>
<reference evidence="4" key="1">
    <citation type="journal article" date="2013" name="Genome Announc.">
        <title>Draft Genome Sequence of Streptomyces bottropensis ATCC 25435, a Bottromycin-Producing Actinomycete.</title>
        <authorList>
            <person name="Zhang H."/>
            <person name="Zhou W."/>
            <person name="Zhuang Y."/>
            <person name="Liang X."/>
            <person name="Liu T."/>
        </authorList>
    </citation>
    <scope>NUCLEOTIDE SEQUENCE [LARGE SCALE GENOMIC DNA]</scope>
    <source>
        <strain evidence="4">ATCC 25435</strain>
    </source>
</reference>
<evidence type="ECO:0000313" key="4">
    <source>
        <dbReference type="Proteomes" id="UP000030760"/>
    </source>
</evidence>
<accession>M3EVJ5</accession>